<feature type="binding site" evidence="15">
    <location>
        <position position="248"/>
    </location>
    <ligand>
        <name>substrate</name>
        <note>ligand shared between dimeric partners</note>
    </ligand>
</feature>
<dbReference type="EC" id="2.7.1.11" evidence="15"/>
<comment type="activity regulation">
    <text evidence="15">Allosterically activated by ADP and other diphosphonucleosides, and allosterically inhibited by phosphoenolpyruvate.</text>
</comment>
<dbReference type="PANTHER" id="PTHR13697:SF4">
    <property type="entry name" value="ATP-DEPENDENT 6-PHOSPHOFRUCTOKINASE"/>
    <property type="match status" value="1"/>
</dbReference>
<dbReference type="Pfam" id="PF00365">
    <property type="entry name" value="PFK"/>
    <property type="match status" value="1"/>
</dbReference>
<keyword evidence="18" id="KW-1185">Reference proteome</keyword>
<evidence type="ECO:0000256" key="1">
    <source>
        <dbReference type="ARBA" id="ARBA00001946"/>
    </source>
</evidence>
<feature type="binding site" evidence="15">
    <location>
        <position position="15"/>
    </location>
    <ligand>
        <name>ATP</name>
        <dbReference type="ChEBI" id="CHEBI:30616"/>
    </ligand>
</feature>
<dbReference type="PANTHER" id="PTHR13697">
    <property type="entry name" value="PHOSPHOFRUCTOKINASE"/>
    <property type="match status" value="1"/>
</dbReference>
<dbReference type="GO" id="GO:0005945">
    <property type="term" value="C:6-phosphofructokinase complex"/>
    <property type="evidence" value="ECO:0007669"/>
    <property type="project" value="TreeGrafter"/>
</dbReference>
<dbReference type="GO" id="GO:0006002">
    <property type="term" value="P:fructose 6-phosphate metabolic process"/>
    <property type="evidence" value="ECO:0007669"/>
    <property type="project" value="UniProtKB-UniRule"/>
</dbReference>
<comment type="caution">
    <text evidence="17">The sequence shown here is derived from an EMBL/GenBank/DDBJ whole genome shotgun (WGS) entry which is preliminary data.</text>
</comment>
<evidence type="ECO:0000256" key="6">
    <source>
        <dbReference type="ARBA" id="ARBA00022533"/>
    </source>
</evidence>
<feature type="binding site" evidence="15">
    <location>
        <begin position="106"/>
        <end position="109"/>
    </location>
    <ligand>
        <name>ATP</name>
        <dbReference type="ChEBI" id="CHEBI:30616"/>
    </ligand>
</feature>
<feature type="active site" description="Proton acceptor" evidence="15">
    <location>
        <position position="131"/>
    </location>
</feature>
<feature type="binding site" description="in other chain" evidence="15">
    <location>
        <begin position="254"/>
        <end position="257"/>
    </location>
    <ligand>
        <name>substrate</name>
        <note>ligand shared between dimeric partners</note>
    </ligand>
</feature>
<feature type="binding site" description="in other chain" evidence="15">
    <location>
        <position position="227"/>
    </location>
    <ligand>
        <name>substrate</name>
        <note>ligand shared between dimeric partners</note>
    </ligand>
</feature>
<dbReference type="InterPro" id="IPR012828">
    <property type="entry name" value="PFKA_ATP_prok"/>
</dbReference>
<dbReference type="HAMAP" id="MF_00339">
    <property type="entry name" value="Phosphofructokinase_I_B1"/>
    <property type="match status" value="1"/>
</dbReference>
<dbReference type="EMBL" id="JACRTC010000001">
    <property type="protein sequence ID" value="MBC8569530.1"/>
    <property type="molecule type" value="Genomic_DNA"/>
</dbReference>
<evidence type="ECO:0000256" key="15">
    <source>
        <dbReference type="HAMAP-Rule" id="MF_00339"/>
    </source>
</evidence>
<dbReference type="PRINTS" id="PR00476">
    <property type="entry name" value="PHFRCTKINASE"/>
</dbReference>
<evidence type="ECO:0000256" key="11">
    <source>
        <dbReference type="ARBA" id="ARBA00022840"/>
    </source>
</evidence>
<comment type="pathway">
    <text evidence="4 15">Carbohydrate degradation; glycolysis; D-glyceraldehyde 3-phosphate and glycerone phosphate from D-glucose: step 3/4.</text>
</comment>
<feature type="domain" description="Phosphofructokinase" evidence="16">
    <location>
        <begin position="8"/>
        <end position="278"/>
    </location>
</feature>
<dbReference type="GO" id="GO:0030388">
    <property type="term" value="P:fructose 1,6-bisphosphate metabolic process"/>
    <property type="evidence" value="ECO:0007669"/>
    <property type="project" value="TreeGrafter"/>
</dbReference>
<dbReference type="PROSITE" id="PS00433">
    <property type="entry name" value="PHOSPHOFRUCTOKINASE"/>
    <property type="match status" value="1"/>
</dbReference>
<sequence length="325" mass="35196">MGKQVKTIGVLTSGGDAPGMNAAVRAVVRTGISKGLNVVGVRRGYNGLINGDLIDMSLRSVSDIIHRGGTMLYTARCDEFRYESGLQKATQTCIDHGIDGVVVIGGDGSFRGARDLSLRGIPCVGIPGTIDNDIACTDYTIGYDTAMNTAMEMIDKCRDTAQSHDRCLVVEVMGRRCGDIALNTGIACGATSIVVPEVPFDMQKDCLERIQKDLTRGKRHFIIIVAEGYGKVEEIAQQVGDFTGITARALVLGHVQRGGNPSVRDRVMASEMGHYAIEKLLCNGIGNRVIALKDSKIVDFDILEALEQKKEFNMELYRIAHEISI</sequence>
<evidence type="ECO:0000256" key="10">
    <source>
        <dbReference type="ARBA" id="ARBA00022777"/>
    </source>
</evidence>
<name>A0A926EAP6_9FIRM</name>
<dbReference type="InterPro" id="IPR012003">
    <property type="entry name" value="ATP_PFK_prok-type"/>
</dbReference>
<feature type="binding site" evidence="15">
    <location>
        <begin position="76"/>
        <end position="77"/>
    </location>
    <ligand>
        <name>ATP</name>
        <dbReference type="ChEBI" id="CHEBI:30616"/>
    </ligand>
</feature>
<evidence type="ECO:0000313" key="18">
    <source>
        <dbReference type="Proteomes" id="UP000660861"/>
    </source>
</evidence>
<dbReference type="RefSeq" id="WP_262396627.1">
    <property type="nucleotide sequence ID" value="NZ_JACRTC010000001.1"/>
</dbReference>
<feature type="binding site" description="in other chain" evidence="15">
    <location>
        <position position="216"/>
    </location>
    <ligand>
        <name>ADP</name>
        <dbReference type="ChEBI" id="CHEBI:456216"/>
        <note>allosteric activator; ligand shared between dimeric partners</note>
    </ligand>
</feature>
<dbReference type="InterPro" id="IPR035966">
    <property type="entry name" value="PKF_sf"/>
</dbReference>
<evidence type="ECO:0000256" key="3">
    <source>
        <dbReference type="ARBA" id="ARBA00004496"/>
    </source>
</evidence>
<dbReference type="Proteomes" id="UP000660861">
    <property type="component" value="Unassembled WGS sequence"/>
</dbReference>
<evidence type="ECO:0000256" key="9">
    <source>
        <dbReference type="ARBA" id="ARBA00022741"/>
    </source>
</evidence>
<dbReference type="NCBIfam" id="TIGR02482">
    <property type="entry name" value="PFKA_ATP"/>
    <property type="match status" value="1"/>
</dbReference>
<evidence type="ECO:0000256" key="13">
    <source>
        <dbReference type="ARBA" id="ARBA00023152"/>
    </source>
</evidence>
<evidence type="ECO:0000256" key="4">
    <source>
        <dbReference type="ARBA" id="ARBA00004679"/>
    </source>
</evidence>
<keyword evidence="10 15" id="KW-0418">Kinase</keyword>
<comment type="function">
    <text evidence="2 15">Catalyzes the phosphorylation of D-fructose 6-phosphate to fructose 1,6-bisphosphate by ATP, the first committing step of glycolysis.</text>
</comment>
<dbReference type="GO" id="GO:0046872">
    <property type="term" value="F:metal ion binding"/>
    <property type="evidence" value="ECO:0007669"/>
    <property type="project" value="UniProtKB-KW"/>
</dbReference>
<dbReference type="GO" id="GO:0048029">
    <property type="term" value="F:monosaccharide binding"/>
    <property type="evidence" value="ECO:0007669"/>
    <property type="project" value="TreeGrafter"/>
</dbReference>
<keyword evidence="5 15" id="KW-0963">Cytoplasm</keyword>
<dbReference type="InterPro" id="IPR022953">
    <property type="entry name" value="ATP_PFK"/>
</dbReference>
<dbReference type="InterPro" id="IPR015912">
    <property type="entry name" value="Phosphofructokinase_CS"/>
</dbReference>
<dbReference type="GO" id="GO:0042802">
    <property type="term" value="F:identical protein binding"/>
    <property type="evidence" value="ECO:0007669"/>
    <property type="project" value="TreeGrafter"/>
</dbReference>
<dbReference type="GO" id="GO:0005524">
    <property type="term" value="F:ATP binding"/>
    <property type="evidence" value="ECO:0007669"/>
    <property type="project" value="UniProtKB-UniRule"/>
</dbReference>
<dbReference type="SUPFAM" id="SSF53784">
    <property type="entry name" value="Phosphofructokinase"/>
    <property type="match status" value="1"/>
</dbReference>
<protein>
    <recommendedName>
        <fullName evidence="15">ATP-dependent 6-phosphofructokinase</fullName>
        <shortName evidence="15">ATP-PFK</shortName>
        <shortName evidence="15">Phosphofructokinase</shortName>
        <ecNumber evidence="15">2.7.1.11</ecNumber>
    </recommendedName>
    <alternativeName>
        <fullName evidence="15">Phosphohexokinase</fullName>
    </alternativeName>
</protein>
<evidence type="ECO:0000256" key="12">
    <source>
        <dbReference type="ARBA" id="ARBA00022842"/>
    </source>
</evidence>
<comment type="similarity">
    <text evidence="15">Belongs to the phosphofructokinase type A (PFKA) family. ATP-dependent PFK group I subfamily. Prokaryotic clade 'B1' sub-subfamily.</text>
</comment>
<keyword evidence="9 15" id="KW-0547">Nucleotide-binding</keyword>
<keyword evidence="6 15" id="KW-0021">Allosteric enzyme</keyword>
<dbReference type="Gene3D" id="3.40.50.450">
    <property type="match status" value="1"/>
</dbReference>
<comment type="subunit">
    <text evidence="15">Homotetramer.</text>
</comment>
<accession>A0A926EAP6</accession>
<dbReference type="PIRSF" id="PIRSF000532">
    <property type="entry name" value="ATP_PFK_prok"/>
    <property type="match status" value="1"/>
</dbReference>
<evidence type="ECO:0000256" key="7">
    <source>
        <dbReference type="ARBA" id="ARBA00022679"/>
    </source>
</evidence>
<comment type="catalytic activity">
    <reaction evidence="14 15">
        <text>beta-D-fructose 6-phosphate + ATP = beta-D-fructose 1,6-bisphosphate + ADP + H(+)</text>
        <dbReference type="Rhea" id="RHEA:16109"/>
        <dbReference type="ChEBI" id="CHEBI:15378"/>
        <dbReference type="ChEBI" id="CHEBI:30616"/>
        <dbReference type="ChEBI" id="CHEBI:32966"/>
        <dbReference type="ChEBI" id="CHEBI:57634"/>
        <dbReference type="ChEBI" id="CHEBI:456216"/>
        <dbReference type="EC" id="2.7.1.11"/>
    </reaction>
</comment>
<evidence type="ECO:0000259" key="16">
    <source>
        <dbReference type="Pfam" id="PF00365"/>
    </source>
</evidence>
<evidence type="ECO:0000256" key="2">
    <source>
        <dbReference type="ARBA" id="ARBA00002659"/>
    </source>
</evidence>
<dbReference type="GO" id="GO:0016208">
    <property type="term" value="F:AMP binding"/>
    <property type="evidence" value="ECO:0007669"/>
    <property type="project" value="TreeGrafter"/>
</dbReference>
<feature type="binding site" description="in other chain" evidence="15">
    <location>
        <begin position="218"/>
        <end position="220"/>
    </location>
    <ligand>
        <name>ADP</name>
        <dbReference type="ChEBI" id="CHEBI:456216"/>
        <note>allosteric activator; ligand shared between dimeric partners</note>
    </ligand>
</feature>
<reference evidence="17" key="1">
    <citation type="submission" date="2020-08" db="EMBL/GenBank/DDBJ databases">
        <title>Genome public.</title>
        <authorList>
            <person name="Liu C."/>
            <person name="Sun Q."/>
        </authorList>
    </citation>
    <scope>NUCLEOTIDE SEQUENCE</scope>
    <source>
        <strain evidence="17">NSJ-54</strain>
    </source>
</reference>
<feature type="binding site" description="in other chain" evidence="15">
    <location>
        <begin position="173"/>
        <end position="175"/>
    </location>
    <ligand>
        <name>substrate</name>
        <note>ligand shared between dimeric partners</note>
    </ligand>
</feature>
<dbReference type="GO" id="GO:0003872">
    <property type="term" value="F:6-phosphofructokinase activity"/>
    <property type="evidence" value="ECO:0007669"/>
    <property type="project" value="UniProtKB-UniRule"/>
</dbReference>
<evidence type="ECO:0000313" key="17">
    <source>
        <dbReference type="EMBL" id="MBC8569530.1"/>
    </source>
</evidence>
<keyword evidence="13 15" id="KW-0324">Glycolysis</keyword>
<evidence type="ECO:0000256" key="14">
    <source>
        <dbReference type="ARBA" id="ARBA00048070"/>
    </source>
</evidence>
<keyword evidence="12 15" id="KW-0460">Magnesium</keyword>
<comment type="caution">
    <text evidence="15">Lacks conserved residue(s) required for the propagation of feature annotation.</text>
</comment>
<comment type="subcellular location">
    <subcellularLocation>
        <location evidence="3 15">Cytoplasm</location>
    </subcellularLocation>
</comment>
<feature type="binding site" description="in other chain" evidence="15">
    <location>
        <position position="158"/>
    </location>
    <ligand>
        <name>ADP</name>
        <dbReference type="ChEBI" id="CHEBI:456216"/>
        <note>allosteric activator; ligand shared between dimeric partners</note>
    </ligand>
</feature>
<feature type="binding site" description="in other chain" evidence="15">
    <location>
        <begin position="129"/>
        <end position="131"/>
    </location>
    <ligand>
        <name>substrate</name>
        <note>ligand shared between dimeric partners</note>
    </ligand>
</feature>
<keyword evidence="11 15" id="KW-0067">ATP-binding</keyword>
<comment type="cofactor">
    <cofactor evidence="1 15">
        <name>Mg(2+)</name>
        <dbReference type="ChEBI" id="CHEBI:18420"/>
    </cofactor>
</comment>
<dbReference type="FunFam" id="3.40.50.450:FF:000001">
    <property type="entry name" value="ATP-dependent 6-phosphofructokinase"/>
    <property type="match status" value="1"/>
</dbReference>
<organism evidence="17 18">
    <name type="scientific">Zongyangia hominis</name>
    <dbReference type="NCBI Taxonomy" id="2763677"/>
    <lineage>
        <taxon>Bacteria</taxon>
        <taxon>Bacillati</taxon>
        <taxon>Bacillota</taxon>
        <taxon>Clostridia</taxon>
        <taxon>Eubacteriales</taxon>
        <taxon>Oscillospiraceae</taxon>
        <taxon>Zongyangia</taxon>
    </lineage>
</organism>
<evidence type="ECO:0000256" key="5">
    <source>
        <dbReference type="ARBA" id="ARBA00022490"/>
    </source>
</evidence>
<feature type="binding site" evidence="15">
    <location>
        <position position="166"/>
    </location>
    <ligand>
        <name>substrate</name>
        <note>ligand shared between dimeric partners</note>
    </ligand>
</feature>
<dbReference type="FunFam" id="3.40.50.460:FF:000002">
    <property type="entry name" value="ATP-dependent 6-phosphofructokinase"/>
    <property type="match status" value="1"/>
</dbReference>
<dbReference type="AlphaFoldDB" id="A0A926EAP6"/>
<evidence type="ECO:0000256" key="8">
    <source>
        <dbReference type="ARBA" id="ARBA00022723"/>
    </source>
</evidence>
<proteinExistence type="inferred from homology"/>
<dbReference type="InterPro" id="IPR000023">
    <property type="entry name" value="Phosphofructokinase_dom"/>
</dbReference>
<keyword evidence="8 15" id="KW-0479">Metal-binding</keyword>
<gene>
    <name evidence="15 17" type="primary">pfkA</name>
    <name evidence="17" type="ORF">H8709_01625</name>
</gene>
<dbReference type="Gene3D" id="3.40.50.460">
    <property type="entry name" value="Phosphofructokinase domain"/>
    <property type="match status" value="1"/>
</dbReference>
<feature type="binding site" evidence="15">
    <location>
        <position position="107"/>
    </location>
    <ligand>
        <name>Mg(2+)</name>
        <dbReference type="ChEBI" id="CHEBI:18420"/>
        <note>catalytic</note>
    </ligand>
</feature>
<keyword evidence="7 15" id="KW-0808">Transferase</keyword>
<feature type="binding site" evidence="15">
    <location>
        <begin position="25"/>
        <end position="29"/>
    </location>
    <ligand>
        <name>ADP</name>
        <dbReference type="ChEBI" id="CHEBI:456216"/>
        <note>allosteric activator; ligand shared between dimeric partners</note>
    </ligand>
</feature>
<dbReference type="GO" id="GO:0070095">
    <property type="term" value="F:fructose-6-phosphate binding"/>
    <property type="evidence" value="ECO:0007669"/>
    <property type="project" value="TreeGrafter"/>
</dbReference>
<dbReference type="GO" id="GO:0061621">
    <property type="term" value="P:canonical glycolysis"/>
    <property type="evidence" value="ECO:0007669"/>
    <property type="project" value="TreeGrafter"/>
</dbReference>
<dbReference type="NCBIfam" id="NF002872">
    <property type="entry name" value="PRK03202.1"/>
    <property type="match status" value="1"/>
</dbReference>